<comment type="subunit">
    <text evidence="3">Homodimer; disulfide-linked.</text>
</comment>
<sequence length="410" mass="45023">MDFSSNVDTSRPFTSVKEAVAIFGERLLVGEIYSPNPIKREASWRLSSPSAPLTQMKSEEENNKNGLVDVIKKLEEELEKTKAELKELKERGNETEVALATLNAELHKNMSKLARAEAAAAGKAATGTKTVRFEISEDGEAEKKKEESQSLAHVLSLGENDHLFGGKKSRKHKPIIPLVGDLMQVVVLNTQSYCRGLEPSSSCSRSFTSKKRTRFLGSHVWFRRRGNLLRPSLRIHLSHSTRSLVVKCVATPNPAVELPLTAENVETVLDEIRPYLIADGGNVALHEIDGNVVRLKLQGACGSCPSSVTTMKMGIERRLMEKIPEIVAVEPIADEETGLELNEENIEKVLEEIRPYLVGAADGTLELVAIDEPIVKVRITGPAASVMTVRVAVTQKLREKIPAIAAVQLL</sequence>
<comment type="subcellular location">
    <subcellularLocation>
        <location evidence="1">Plastid</location>
        <location evidence="1">Chloroplast stroma</location>
    </subcellularLocation>
</comment>
<accession>A0A371GNH2</accession>
<keyword evidence="11" id="KW-1185">Reference proteome</keyword>
<dbReference type="STRING" id="157652.A0A371GNH2"/>
<organism evidence="10 11">
    <name type="scientific">Mucuna pruriens</name>
    <name type="common">Velvet bean</name>
    <name type="synonym">Dolichos pruriens</name>
    <dbReference type="NCBI Taxonomy" id="157652"/>
    <lineage>
        <taxon>Eukaryota</taxon>
        <taxon>Viridiplantae</taxon>
        <taxon>Streptophyta</taxon>
        <taxon>Embryophyta</taxon>
        <taxon>Tracheophyta</taxon>
        <taxon>Spermatophyta</taxon>
        <taxon>Magnoliopsida</taxon>
        <taxon>eudicotyledons</taxon>
        <taxon>Gunneridae</taxon>
        <taxon>Pentapetalae</taxon>
        <taxon>rosids</taxon>
        <taxon>fabids</taxon>
        <taxon>Fabales</taxon>
        <taxon>Fabaceae</taxon>
        <taxon>Papilionoideae</taxon>
        <taxon>50 kb inversion clade</taxon>
        <taxon>NPAAA clade</taxon>
        <taxon>indigoferoid/millettioid clade</taxon>
        <taxon>Phaseoleae</taxon>
        <taxon>Mucuna</taxon>
    </lineage>
</organism>
<dbReference type="PANTHER" id="PTHR11178:SF39">
    <property type="entry name" value="NIFU-LIKE PROTEIN 2, CHLOROPLASTIC"/>
    <property type="match status" value="1"/>
</dbReference>
<dbReference type="GO" id="GO:0016226">
    <property type="term" value="P:iron-sulfur cluster assembly"/>
    <property type="evidence" value="ECO:0007669"/>
    <property type="project" value="InterPro"/>
</dbReference>
<feature type="domain" description="NIF system FeS cluster assembly NifU C-terminal" evidence="9">
    <location>
        <begin position="265"/>
        <end position="330"/>
    </location>
</feature>
<evidence type="ECO:0000256" key="1">
    <source>
        <dbReference type="ARBA" id="ARBA00004470"/>
    </source>
</evidence>
<evidence type="ECO:0000313" key="10">
    <source>
        <dbReference type="EMBL" id="RDX91893.1"/>
    </source>
</evidence>
<evidence type="ECO:0000256" key="5">
    <source>
        <dbReference type="ARBA" id="ARBA00022640"/>
    </source>
</evidence>
<keyword evidence="8" id="KW-0175">Coiled coil</keyword>
<dbReference type="Proteomes" id="UP000257109">
    <property type="component" value="Unassembled WGS sequence"/>
</dbReference>
<dbReference type="FunFam" id="3.30.300.130:FF:000006">
    <property type="entry name" value="NifU-like protein 3, chloroplastic"/>
    <property type="match status" value="1"/>
</dbReference>
<keyword evidence="4" id="KW-0150">Chloroplast</keyword>
<dbReference type="Pfam" id="PF01106">
    <property type="entry name" value="NifU"/>
    <property type="match status" value="2"/>
</dbReference>
<name>A0A371GNH2_MUCPR</name>
<evidence type="ECO:0000259" key="9">
    <source>
        <dbReference type="Pfam" id="PF01106"/>
    </source>
</evidence>
<comment type="similarity">
    <text evidence="2">Belongs to the NifU family.</text>
</comment>
<dbReference type="InterPro" id="IPR034904">
    <property type="entry name" value="FSCA_dom_sf"/>
</dbReference>
<dbReference type="Gene3D" id="3.30.300.130">
    <property type="entry name" value="Fe-S cluster assembly (FSCA)"/>
    <property type="match status" value="2"/>
</dbReference>
<keyword evidence="7" id="KW-1015">Disulfide bond</keyword>
<protein>
    <submittedName>
        <fullName evidence="10">NifU-like protein 2, chloroplastic</fullName>
    </submittedName>
</protein>
<dbReference type="AlphaFoldDB" id="A0A371GNH2"/>
<evidence type="ECO:0000256" key="4">
    <source>
        <dbReference type="ARBA" id="ARBA00022528"/>
    </source>
</evidence>
<feature type="coiled-coil region" evidence="8">
    <location>
        <begin position="57"/>
        <end position="119"/>
    </location>
</feature>
<proteinExistence type="inferred from homology"/>
<evidence type="ECO:0000256" key="7">
    <source>
        <dbReference type="ARBA" id="ARBA00023157"/>
    </source>
</evidence>
<dbReference type="GO" id="GO:0009570">
    <property type="term" value="C:chloroplast stroma"/>
    <property type="evidence" value="ECO:0007669"/>
    <property type="project" value="UniProtKB-SubCell"/>
</dbReference>
<keyword evidence="6" id="KW-0809">Transit peptide</keyword>
<dbReference type="EMBL" id="QJKJ01005007">
    <property type="protein sequence ID" value="RDX91893.1"/>
    <property type="molecule type" value="Genomic_DNA"/>
</dbReference>
<dbReference type="GO" id="GO:0005506">
    <property type="term" value="F:iron ion binding"/>
    <property type="evidence" value="ECO:0007669"/>
    <property type="project" value="InterPro"/>
</dbReference>
<dbReference type="GO" id="GO:0051536">
    <property type="term" value="F:iron-sulfur cluster binding"/>
    <property type="evidence" value="ECO:0007669"/>
    <property type="project" value="InterPro"/>
</dbReference>
<comment type="caution">
    <text evidence="10">The sequence shown here is derived from an EMBL/GenBank/DDBJ whole genome shotgun (WGS) entry which is preliminary data.</text>
</comment>
<dbReference type="OrthoDB" id="565552at2759"/>
<keyword evidence="5" id="KW-0934">Plastid</keyword>
<evidence type="ECO:0000256" key="8">
    <source>
        <dbReference type="SAM" id="Coils"/>
    </source>
</evidence>
<reference evidence="10" key="1">
    <citation type="submission" date="2018-05" db="EMBL/GenBank/DDBJ databases">
        <title>Draft genome of Mucuna pruriens seed.</title>
        <authorList>
            <person name="Nnadi N.E."/>
            <person name="Vos R."/>
            <person name="Hasami M.H."/>
            <person name="Devisetty U.K."/>
            <person name="Aguiy J.C."/>
        </authorList>
    </citation>
    <scope>NUCLEOTIDE SEQUENCE [LARGE SCALE GENOMIC DNA]</scope>
    <source>
        <strain evidence="10">JCA_2017</strain>
    </source>
</reference>
<feature type="domain" description="NIF system FeS cluster assembly NifU C-terminal" evidence="9">
    <location>
        <begin position="346"/>
        <end position="407"/>
    </location>
</feature>
<dbReference type="InterPro" id="IPR001075">
    <property type="entry name" value="NIF_FeS_clus_asmbl_NifU_C"/>
</dbReference>
<dbReference type="FunFam" id="3.30.300.130:FF:000003">
    <property type="entry name" value="NifU-like protein 3, chloroplastic"/>
    <property type="match status" value="1"/>
</dbReference>
<dbReference type="GO" id="GO:0005198">
    <property type="term" value="F:structural molecule activity"/>
    <property type="evidence" value="ECO:0007669"/>
    <property type="project" value="UniProtKB-ARBA"/>
</dbReference>
<evidence type="ECO:0000256" key="2">
    <source>
        <dbReference type="ARBA" id="ARBA00006420"/>
    </source>
</evidence>
<gene>
    <name evidence="10" type="primary">NIFU2</name>
    <name evidence="10" type="ORF">CR513_26045</name>
</gene>
<feature type="non-terminal residue" evidence="10">
    <location>
        <position position="1"/>
    </location>
</feature>
<dbReference type="SUPFAM" id="SSF117916">
    <property type="entry name" value="Fe-S cluster assembly (FSCA) domain-like"/>
    <property type="match status" value="2"/>
</dbReference>
<evidence type="ECO:0000313" key="11">
    <source>
        <dbReference type="Proteomes" id="UP000257109"/>
    </source>
</evidence>
<dbReference type="PANTHER" id="PTHR11178">
    <property type="entry name" value="IRON-SULFUR CLUSTER SCAFFOLD PROTEIN NFU-RELATED"/>
    <property type="match status" value="1"/>
</dbReference>
<evidence type="ECO:0000256" key="6">
    <source>
        <dbReference type="ARBA" id="ARBA00022946"/>
    </source>
</evidence>
<evidence type="ECO:0000256" key="3">
    <source>
        <dbReference type="ARBA" id="ARBA00011748"/>
    </source>
</evidence>
<dbReference type="GO" id="GO:0005739">
    <property type="term" value="C:mitochondrion"/>
    <property type="evidence" value="ECO:0007669"/>
    <property type="project" value="TreeGrafter"/>
</dbReference>